<evidence type="ECO:0000313" key="5">
    <source>
        <dbReference type="Proteomes" id="UP000093053"/>
    </source>
</evidence>
<dbReference type="STRING" id="1586287.BBK82_38610"/>
<accession>A0A1B2HTG1</accession>
<feature type="domain" description="Tetracycline repressor TetR C-terminal" evidence="3">
    <location>
        <begin position="19"/>
        <end position="152"/>
    </location>
</feature>
<reference evidence="4 5" key="1">
    <citation type="submission" date="2016-07" db="EMBL/GenBank/DDBJ databases">
        <title>Complete genome sequence of the Lentzea guizhouensis DHS C013.</title>
        <authorList>
            <person name="Cao C."/>
        </authorList>
    </citation>
    <scope>NUCLEOTIDE SEQUENCE [LARGE SCALE GENOMIC DNA]</scope>
    <source>
        <strain evidence="4 5">DHS C013</strain>
    </source>
</reference>
<dbReference type="Pfam" id="PF02909">
    <property type="entry name" value="TetR_C_1"/>
    <property type="match status" value="1"/>
</dbReference>
<keyword evidence="2" id="KW-0804">Transcription</keyword>
<organism evidence="4 5">
    <name type="scientific">Lentzea guizhouensis</name>
    <dbReference type="NCBI Taxonomy" id="1586287"/>
    <lineage>
        <taxon>Bacteria</taxon>
        <taxon>Bacillati</taxon>
        <taxon>Actinomycetota</taxon>
        <taxon>Actinomycetes</taxon>
        <taxon>Pseudonocardiales</taxon>
        <taxon>Pseudonocardiaceae</taxon>
        <taxon>Lentzea</taxon>
    </lineage>
</organism>
<evidence type="ECO:0000259" key="3">
    <source>
        <dbReference type="Pfam" id="PF02909"/>
    </source>
</evidence>
<dbReference type="Gene3D" id="1.10.357.10">
    <property type="entry name" value="Tetracycline Repressor, domain 2"/>
    <property type="match status" value="1"/>
</dbReference>
<dbReference type="InterPro" id="IPR036271">
    <property type="entry name" value="Tet_transcr_reg_TetR-rel_C_sf"/>
</dbReference>
<name>A0A1B2HTG1_9PSEU</name>
<dbReference type="RefSeq" id="WP_065919357.1">
    <property type="nucleotide sequence ID" value="NZ_CP016793.1"/>
</dbReference>
<dbReference type="Proteomes" id="UP000093053">
    <property type="component" value="Chromosome"/>
</dbReference>
<evidence type="ECO:0000313" key="4">
    <source>
        <dbReference type="EMBL" id="ANZ41020.1"/>
    </source>
</evidence>
<dbReference type="AlphaFoldDB" id="A0A1B2HTG1"/>
<dbReference type="InterPro" id="IPR004111">
    <property type="entry name" value="Repressor_TetR_C"/>
</dbReference>
<sequence length="153" mass="16838">MGMGMVVDVVFTAIDPPVTDEDWRTAIRTRAQIAREVLGRHRWALGLLDSRHHPGHATLKRHNAFLGILRGAGFGVAMAVHGISLIDSYVNGYVLHEANLPGDVQQAADGLLEHVAQLPHLKEVVEHVMTGYDSGDEFEYGLELVLDALEARR</sequence>
<keyword evidence="5" id="KW-1185">Reference proteome</keyword>
<evidence type="ECO:0000256" key="1">
    <source>
        <dbReference type="ARBA" id="ARBA00023015"/>
    </source>
</evidence>
<dbReference type="OrthoDB" id="329481at2"/>
<dbReference type="EMBL" id="CP016793">
    <property type="protein sequence ID" value="ANZ41020.1"/>
    <property type="molecule type" value="Genomic_DNA"/>
</dbReference>
<keyword evidence="1" id="KW-0805">Transcription regulation</keyword>
<proteinExistence type="predicted"/>
<gene>
    <name evidence="4" type="ORF">BBK82_38610</name>
</gene>
<protein>
    <recommendedName>
        <fullName evidence="3">Tetracycline repressor TetR C-terminal domain-containing protein</fullName>
    </recommendedName>
</protein>
<evidence type="ECO:0000256" key="2">
    <source>
        <dbReference type="ARBA" id="ARBA00023163"/>
    </source>
</evidence>
<dbReference type="GO" id="GO:0045892">
    <property type="term" value="P:negative regulation of DNA-templated transcription"/>
    <property type="evidence" value="ECO:0007669"/>
    <property type="project" value="InterPro"/>
</dbReference>
<dbReference type="KEGG" id="led:BBK82_38610"/>
<dbReference type="SUPFAM" id="SSF48498">
    <property type="entry name" value="Tetracyclin repressor-like, C-terminal domain"/>
    <property type="match status" value="1"/>
</dbReference>